<evidence type="ECO:0000256" key="3">
    <source>
        <dbReference type="ARBA" id="ARBA00023002"/>
    </source>
</evidence>
<name>A0A059KI31_9BURK</name>
<evidence type="ECO:0000256" key="4">
    <source>
        <dbReference type="ARBA" id="ARBA00023027"/>
    </source>
</evidence>
<evidence type="ECO:0000259" key="5">
    <source>
        <dbReference type="Pfam" id="PF00465"/>
    </source>
</evidence>
<dbReference type="InterPro" id="IPR001670">
    <property type="entry name" value="ADH_Fe/GldA"/>
</dbReference>
<evidence type="ECO:0000256" key="2">
    <source>
        <dbReference type="ARBA" id="ARBA00007358"/>
    </source>
</evidence>
<dbReference type="InterPro" id="IPR018211">
    <property type="entry name" value="ADH_Fe_CS"/>
</dbReference>
<dbReference type="PROSITE" id="PS00913">
    <property type="entry name" value="ADH_IRON_1"/>
    <property type="match status" value="1"/>
</dbReference>
<dbReference type="Gene3D" id="1.20.1090.10">
    <property type="entry name" value="Dehydroquinate synthase-like - alpha domain"/>
    <property type="match status" value="1"/>
</dbReference>
<dbReference type="PATRIC" id="fig|1286631.3.peg.3239"/>
<comment type="similarity">
    <text evidence="2">Belongs to the iron-containing alcohol dehydrogenase family.</text>
</comment>
<evidence type="ECO:0000259" key="6">
    <source>
        <dbReference type="Pfam" id="PF25137"/>
    </source>
</evidence>
<keyword evidence="3" id="KW-0560">Oxidoreductase</keyword>
<comment type="caution">
    <text evidence="7">The sequence shown here is derived from an EMBL/GenBank/DDBJ whole genome shotgun (WGS) entry which is preliminary data.</text>
</comment>
<keyword evidence="8" id="KW-1185">Reference proteome</keyword>
<gene>
    <name evidence="7" type="ORF">X805_33180</name>
</gene>
<evidence type="ECO:0000313" key="7">
    <source>
        <dbReference type="EMBL" id="KDB51091.1"/>
    </source>
</evidence>
<protein>
    <submittedName>
        <fullName evidence="7">Uncharacterized protein</fullName>
    </submittedName>
</protein>
<dbReference type="SUPFAM" id="SSF56796">
    <property type="entry name" value="Dehydroquinate synthase-like"/>
    <property type="match status" value="1"/>
</dbReference>
<organism evidence="7 8">
    <name type="scientific">Sphaerotilus natans subsp. natans DSM 6575</name>
    <dbReference type="NCBI Taxonomy" id="1286631"/>
    <lineage>
        <taxon>Bacteria</taxon>
        <taxon>Pseudomonadati</taxon>
        <taxon>Pseudomonadota</taxon>
        <taxon>Betaproteobacteria</taxon>
        <taxon>Burkholderiales</taxon>
        <taxon>Sphaerotilaceae</taxon>
        <taxon>Sphaerotilus</taxon>
    </lineage>
</organism>
<dbReference type="Gene3D" id="3.40.50.1970">
    <property type="match status" value="1"/>
</dbReference>
<dbReference type="InterPro" id="IPR056798">
    <property type="entry name" value="ADH_Fe_C"/>
</dbReference>
<dbReference type="Pfam" id="PF25137">
    <property type="entry name" value="ADH_Fe_C"/>
    <property type="match status" value="1"/>
</dbReference>
<keyword evidence="4" id="KW-0520">NAD</keyword>
<dbReference type="Pfam" id="PF00465">
    <property type="entry name" value="Fe-ADH"/>
    <property type="match status" value="1"/>
</dbReference>
<dbReference type="GO" id="GO:0046872">
    <property type="term" value="F:metal ion binding"/>
    <property type="evidence" value="ECO:0007669"/>
    <property type="project" value="InterPro"/>
</dbReference>
<dbReference type="InterPro" id="IPR039697">
    <property type="entry name" value="Alcohol_dehydrogenase_Fe"/>
</dbReference>
<feature type="domain" description="Alcohol dehydrogenase iron-type/glycerol dehydrogenase GldA" evidence="5">
    <location>
        <begin position="18"/>
        <end position="183"/>
    </location>
</feature>
<evidence type="ECO:0000313" key="8">
    <source>
        <dbReference type="Proteomes" id="UP000026714"/>
    </source>
</evidence>
<sequence>MFAEPLPAFVFQTVRRIESAPGLARRLGELVSSLDPPGRSALIVTDAFLASSGLIAPARASLEAAGWQVAVFDAVTPDPSEAVVEAARQAALVHGAGLVIGFGGGSSMDVAKLVACLARPEAPALSELYGIDTRVVARLPLVQVPTTAGTGSEVTRIAIVTTGADTKAGVVNRALLADLVLLDAELTVGLPPAVSAATGIDAMVHAIEAFTSRLRANPLSDLLAVDALRRLDRHLLATLADGHDLAAREQMLLGAMLAGMAFENAPVAAVHALAYPLGGQFHLPHGLSNALVLTPVLRFNRPAAQARYAALAAQLLPKASAGLDEAQRCEAFIAHVAQRVADCAACGLAQRLRDCGIPRDALPGLAAAAMQQQRLLQNNPRPLTEADALAIYEEAW</sequence>
<dbReference type="AlphaFoldDB" id="A0A059KI31"/>
<accession>A0A059KI31</accession>
<dbReference type="GO" id="GO:0004022">
    <property type="term" value="F:alcohol dehydrogenase (NAD+) activity"/>
    <property type="evidence" value="ECO:0007669"/>
    <property type="project" value="TreeGrafter"/>
</dbReference>
<dbReference type="FunFam" id="3.40.50.1970:FF:000003">
    <property type="entry name" value="Alcohol dehydrogenase, iron-containing"/>
    <property type="match status" value="1"/>
</dbReference>
<comment type="cofactor">
    <cofactor evidence="1">
        <name>Fe cation</name>
        <dbReference type="ChEBI" id="CHEBI:24875"/>
    </cofactor>
</comment>
<dbReference type="STRING" id="34103.SAMN05421778_12832"/>
<dbReference type="Proteomes" id="UP000026714">
    <property type="component" value="Unassembled WGS sequence"/>
</dbReference>
<evidence type="ECO:0000256" key="1">
    <source>
        <dbReference type="ARBA" id="ARBA00001962"/>
    </source>
</evidence>
<proteinExistence type="inferred from homology"/>
<dbReference type="FunFam" id="1.20.1090.10:FF:000001">
    <property type="entry name" value="Aldehyde-alcohol dehydrogenase"/>
    <property type="match status" value="1"/>
</dbReference>
<feature type="domain" description="Fe-containing alcohol dehydrogenase-like C-terminal" evidence="6">
    <location>
        <begin position="196"/>
        <end position="396"/>
    </location>
</feature>
<reference evidence="7 8" key="1">
    <citation type="journal article" date="2014" name="FEMS Microbiol. Ecol.">
        <title>Sphaerotilus natans encrusted with nanoball-shaped Fe(III) oxide minerals formed by nitrate-reducing mixotrophic Fe(II) oxidation.</title>
        <authorList>
            <person name="Park S."/>
            <person name="Kim D.H."/>
            <person name="Lee J.H."/>
            <person name="Hur H.G."/>
        </authorList>
    </citation>
    <scope>NUCLEOTIDE SEQUENCE [LARGE SCALE GENOMIC DNA]</scope>
    <source>
        <strain evidence="7 8">DSM 6575</strain>
    </source>
</reference>
<dbReference type="PANTHER" id="PTHR11496:SF102">
    <property type="entry name" value="ALCOHOL DEHYDROGENASE 4"/>
    <property type="match status" value="1"/>
</dbReference>
<dbReference type="eggNOG" id="COG1454">
    <property type="taxonomic scope" value="Bacteria"/>
</dbReference>
<dbReference type="EMBL" id="AZRA01000100">
    <property type="protein sequence ID" value="KDB51091.1"/>
    <property type="molecule type" value="Genomic_DNA"/>
</dbReference>
<dbReference type="PANTHER" id="PTHR11496">
    <property type="entry name" value="ALCOHOL DEHYDROGENASE"/>
    <property type="match status" value="1"/>
</dbReference>